<dbReference type="RefSeq" id="WP_132691879.1">
    <property type="nucleotide sequence ID" value="NZ_SMFT01000005.1"/>
</dbReference>
<keyword evidence="2" id="KW-1185">Reference proteome</keyword>
<organism evidence="1 2">
    <name type="scientific">Volucribacter psittacicida</name>
    <dbReference type="NCBI Taxonomy" id="203482"/>
    <lineage>
        <taxon>Bacteria</taxon>
        <taxon>Pseudomonadati</taxon>
        <taxon>Pseudomonadota</taxon>
        <taxon>Gammaproteobacteria</taxon>
        <taxon>Pasteurellales</taxon>
        <taxon>Pasteurellaceae</taxon>
        <taxon>Volucribacter</taxon>
    </lineage>
</organism>
<accession>A0A4R1FR07</accession>
<name>A0A4R1FR07_9PAST</name>
<protein>
    <submittedName>
        <fullName evidence="1">Uncharacterized protein</fullName>
    </submittedName>
</protein>
<dbReference type="EMBL" id="SMFT01000005">
    <property type="protein sequence ID" value="TCJ95929.1"/>
    <property type="molecule type" value="Genomic_DNA"/>
</dbReference>
<reference evidence="1 2" key="1">
    <citation type="submission" date="2019-03" db="EMBL/GenBank/DDBJ databases">
        <title>Genomic Encyclopedia of Type Strains, Phase IV (KMG-IV): sequencing the most valuable type-strain genomes for metagenomic binning, comparative biology and taxonomic classification.</title>
        <authorList>
            <person name="Goeker M."/>
        </authorList>
    </citation>
    <scope>NUCLEOTIDE SEQUENCE [LARGE SCALE GENOMIC DNA]</scope>
    <source>
        <strain evidence="1 2">DSM 15534</strain>
    </source>
</reference>
<sequence length="68" mass="7933">MLEIGKIYLITRKDPLFIKYCVLWGEENRNNPNQLIDVLVHGISHFEVLVKKRSIKVVAILNENKESL</sequence>
<evidence type="ECO:0000313" key="2">
    <source>
        <dbReference type="Proteomes" id="UP000294702"/>
    </source>
</evidence>
<dbReference type="Proteomes" id="UP000294702">
    <property type="component" value="Unassembled WGS sequence"/>
</dbReference>
<evidence type="ECO:0000313" key="1">
    <source>
        <dbReference type="EMBL" id="TCJ95929.1"/>
    </source>
</evidence>
<comment type="caution">
    <text evidence="1">The sequence shown here is derived from an EMBL/GenBank/DDBJ whole genome shotgun (WGS) entry which is preliminary data.</text>
</comment>
<dbReference type="AlphaFoldDB" id="A0A4R1FR07"/>
<gene>
    <name evidence="1" type="ORF">EV694_1932</name>
</gene>
<proteinExistence type="predicted"/>